<feature type="region of interest" description="Disordered" evidence="2">
    <location>
        <begin position="109"/>
        <end position="135"/>
    </location>
</feature>
<evidence type="ECO:0000256" key="2">
    <source>
        <dbReference type="SAM" id="MobiDB-lite"/>
    </source>
</evidence>
<dbReference type="OrthoDB" id="21292at2759"/>
<dbReference type="AlphaFoldDB" id="A0A165Q5J5"/>
<dbReference type="InterPro" id="IPR006708">
    <property type="entry name" value="Pex19"/>
</dbReference>
<feature type="coiled-coil region" evidence="1">
    <location>
        <begin position="135"/>
        <end position="162"/>
    </location>
</feature>
<feature type="compositionally biased region" description="Low complexity" evidence="2">
    <location>
        <begin position="26"/>
        <end position="43"/>
    </location>
</feature>
<feature type="compositionally biased region" description="Basic and acidic residues" evidence="2">
    <location>
        <begin position="110"/>
        <end position="135"/>
    </location>
</feature>
<evidence type="ECO:0000313" key="3">
    <source>
        <dbReference type="EMBL" id="KZT21956.1"/>
    </source>
</evidence>
<dbReference type="InParanoid" id="A0A165Q5J5"/>
<dbReference type="PANTHER" id="PTHR12774:SF2">
    <property type="entry name" value="PEROXISOMAL BIOGENESIS FACTOR 19"/>
    <property type="match status" value="1"/>
</dbReference>
<dbReference type="Pfam" id="PF04614">
    <property type="entry name" value="Pex19"/>
    <property type="match status" value="1"/>
</dbReference>
<proteinExistence type="predicted"/>
<feature type="compositionally biased region" description="Acidic residues" evidence="2">
    <location>
        <begin position="10"/>
        <end position="21"/>
    </location>
</feature>
<evidence type="ECO:0000313" key="4">
    <source>
        <dbReference type="Proteomes" id="UP000076761"/>
    </source>
</evidence>
<dbReference type="GO" id="GO:0005778">
    <property type="term" value="C:peroxisomal membrane"/>
    <property type="evidence" value="ECO:0007669"/>
    <property type="project" value="TreeGrafter"/>
</dbReference>
<keyword evidence="1" id="KW-0175">Coiled coil</keyword>
<dbReference type="InterPro" id="IPR038322">
    <property type="entry name" value="Pex19_C_sf"/>
</dbReference>
<dbReference type="PANTHER" id="PTHR12774">
    <property type="entry name" value="PEROXISOMAL BIOGENESIS FACTOR 19"/>
    <property type="match status" value="1"/>
</dbReference>
<reference evidence="3 4" key="1">
    <citation type="journal article" date="2016" name="Mol. Biol. Evol.">
        <title>Comparative Genomics of Early-Diverging Mushroom-Forming Fungi Provides Insights into the Origins of Lignocellulose Decay Capabilities.</title>
        <authorList>
            <person name="Nagy L.G."/>
            <person name="Riley R."/>
            <person name="Tritt A."/>
            <person name="Adam C."/>
            <person name="Daum C."/>
            <person name="Floudas D."/>
            <person name="Sun H."/>
            <person name="Yadav J.S."/>
            <person name="Pangilinan J."/>
            <person name="Larsson K.H."/>
            <person name="Matsuura K."/>
            <person name="Barry K."/>
            <person name="Labutti K."/>
            <person name="Kuo R."/>
            <person name="Ohm R.A."/>
            <person name="Bhattacharya S.S."/>
            <person name="Shirouzu T."/>
            <person name="Yoshinaga Y."/>
            <person name="Martin F.M."/>
            <person name="Grigoriev I.V."/>
            <person name="Hibbett D.S."/>
        </authorList>
    </citation>
    <scope>NUCLEOTIDE SEQUENCE [LARGE SCALE GENOMIC DNA]</scope>
    <source>
        <strain evidence="3 4">HHB14362 ss-1</strain>
    </source>
</reference>
<dbReference type="STRING" id="1314782.A0A165Q5J5"/>
<protein>
    <submittedName>
        <fullName evidence="3">Pex19 protein</fullName>
    </submittedName>
</protein>
<keyword evidence="4" id="KW-1185">Reference proteome</keyword>
<feature type="region of interest" description="Disordered" evidence="2">
    <location>
        <begin position="274"/>
        <end position="308"/>
    </location>
</feature>
<organism evidence="3 4">
    <name type="scientific">Neolentinus lepideus HHB14362 ss-1</name>
    <dbReference type="NCBI Taxonomy" id="1314782"/>
    <lineage>
        <taxon>Eukaryota</taxon>
        <taxon>Fungi</taxon>
        <taxon>Dikarya</taxon>
        <taxon>Basidiomycota</taxon>
        <taxon>Agaricomycotina</taxon>
        <taxon>Agaricomycetes</taxon>
        <taxon>Gloeophyllales</taxon>
        <taxon>Gloeophyllaceae</taxon>
        <taxon>Neolentinus</taxon>
    </lineage>
</organism>
<dbReference type="Proteomes" id="UP000076761">
    <property type="component" value="Unassembled WGS sequence"/>
</dbReference>
<accession>A0A165Q5J5</accession>
<feature type="compositionally biased region" description="Basic and acidic residues" evidence="2">
    <location>
        <begin position="55"/>
        <end position="64"/>
    </location>
</feature>
<evidence type="ECO:0000256" key="1">
    <source>
        <dbReference type="SAM" id="Coils"/>
    </source>
</evidence>
<dbReference type="GO" id="GO:0033328">
    <property type="term" value="F:peroxisome membrane targeting sequence binding"/>
    <property type="evidence" value="ECO:0007669"/>
    <property type="project" value="TreeGrafter"/>
</dbReference>
<dbReference type="Gene3D" id="1.20.120.900">
    <property type="entry name" value="Pex19, mPTS binding domain"/>
    <property type="match status" value="1"/>
</dbReference>
<dbReference type="GO" id="GO:0045046">
    <property type="term" value="P:protein import into peroxisome membrane"/>
    <property type="evidence" value="ECO:0007669"/>
    <property type="project" value="TreeGrafter"/>
</dbReference>
<feature type="compositionally biased region" description="Polar residues" evidence="2">
    <location>
        <begin position="74"/>
        <end position="84"/>
    </location>
</feature>
<gene>
    <name evidence="3" type="ORF">NEOLEDRAFT_1158005</name>
</gene>
<name>A0A165Q5J5_9AGAM</name>
<feature type="region of interest" description="Disordered" evidence="2">
    <location>
        <begin position="1"/>
        <end position="93"/>
    </location>
</feature>
<sequence length="308" mass="33602">MASQKTKVEIDEDVDDLDDVVEQFNAPEPTKPAASESASTSAPEPDPLELQEESDFAKELEKNMEMLMQGMSLDGQSPGSGSTMSEEDKKKAKAFTAAWEAMLVEGMDEAIGKRKDEDEGESKGEKEKALEQEVEDAFQRSIREAMEKLESSENAMQSESGAAGDESLEALLKQLSGALGEGEGEEGEFQGLLESMMSQLMSKEVLYEPLKELHDKFPSYLSDNASTLSSPDKSRYEAQYQCVTKIVQIFEDPAYSDEDTEKGKNVVQLMNEMQSHGSPPSEIMGPLPPGFDLGSDGLPKVPDGCVIS</sequence>
<dbReference type="EMBL" id="KV425601">
    <property type="protein sequence ID" value="KZT21956.1"/>
    <property type="molecule type" value="Genomic_DNA"/>
</dbReference>